<dbReference type="AlphaFoldDB" id="A0AAU9XZS5"/>
<keyword evidence="2" id="KW-1185">Reference proteome</keyword>
<proteinExistence type="predicted"/>
<evidence type="ECO:0008006" key="3">
    <source>
        <dbReference type="Google" id="ProtNLM"/>
    </source>
</evidence>
<name>A0AAU9XZS5_9CNID</name>
<dbReference type="EMBL" id="CALNXJ010000087">
    <property type="protein sequence ID" value="CAH3162707.1"/>
    <property type="molecule type" value="Genomic_DNA"/>
</dbReference>
<evidence type="ECO:0000313" key="2">
    <source>
        <dbReference type="Proteomes" id="UP001159428"/>
    </source>
</evidence>
<evidence type="ECO:0000313" key="1">
    <source>
        <dbReference type="EMBL" id="CAH3162707.1"/>
    </source>
</evidence>
<comment type="caution">
    <text evidence="1">The sequence shown here is derived from an EMBL/GenBank/DDBJ whole genome shotgun (WGS) entry which is preliminary data.</text>
</comment>
<dbReference type="Proteomes" id="UP001159428">
    <property type="component" value="Unassembled WGS sequence"/>
</dbReference>
<accession>A0AAU9XZS5</accession>
<dbReference type="GO" id="GO:0032981">
    <property type="term" value="P:mitochondrial respiratory chain complex I assembly"/>
    <property type="evidence" value="ECO:0007669"/>
    <property type="project" value="InterPro"/>
</dbReference>
<organism evidence="1 2">
    <name type="scientific">Pocillopora meandrina</name>
    <dbReference type="NCBI Taxonomy" id="46732"/>
    <lineage>
        <taxon>Eukaryota</taxon>
        <taxon>Metazoa</taxon>
        <taxon>Cnidaria</taxon>
        <taxon>Anthozoa</taxon>
        <taxon>Hexacorallia</taxon>
        <taxon>Scleractinia</taxon>
        <taxon>Astrocoeniina</taxon>
        <taxon>Pocilloporidae</taxon>
        <taxon>Pocillopora</taxon>
    </lineage>
</organism>
<protein>
    <recommendedName>
        <fullName evidence="3">IMS import disulfide relay-system CHCH-CHCH-like Cx9C domain-containing protein</fullName>
    </recommendedName>
</protein>
<dbReference type="PANTHER" id="PTHR34561:SF1">
    <property type="entry name" value="NADH DEHYDROGENASE [UBIQUINONE] 1 ALPHA SUBCOMPLEX ASSEMBLY FACTOR 8"/>
    <property type="match status" value="1"/>
</dbReference>
<dbReference type="PANTHER" id="PTHR34561">
    <property type="entry name" value="NADH DEHYDROGENASE [UBIQUINONE] 1 ALPHA SUBCOMPLEX ASSEMBLY FACTOR 8"/>
    <property type="match status" value="1"/>
</dbReference>
<reference evidence="1 2" key="1">
    <citation type="submission" date="2022-05" db="EMBL/GenBank/DDBJ databases">
        <authorList>
            <consortium name="Genoscope - CEA"/>
            <person name="William W."/>
        </authorList>
    </citation>
    <scope>NUCLEOTIDE SEQUENCE [LARGE SCALE GENOMIC DNA]</scope>
</reference>
<dbReference type="GO" id="GO:0005739">
    <property type="term" value="C:mitochondrion"/>
    <property type="evidence" value="ECO:0007669"/>
    <property type="project" value="InterPro"/>
</dbReference>
<dbReference type="InterPro" id="IPR034595">
    <property type="entry name" value="NDUFAF8"/>
</dbReference>
<gene>
    <name evidence="1" type="ORF">PMEA_00034406</name>
</gene>
<sequence length="63" mass="6970">MSLMGKDCRRISGLAKPLVECKTEALLYGSCVSQKDNITKHACDKEFQALKACIRQAAKKIKV</sequence>